<evidence type="ECO:0000313" key="2">
    <source>
        <dbReference type="Proteomes" id="UP001302274"/>
    </source>
</evidence>
<evidence type="ECO:0000313" key="1">
    <source>
        <dbReference type="EMBL" id="MEA9355160.1"/>
    </source>
</evidence>
<accession>A0ABU5VT17</accession>
<dbReference type="RefSeq" id="WP_323574648.1">
    <property type="nucleotide sequence ID" value="NZ_JAYGJQ010000001.1"/>
</dbReference>
<reference evidence="1 2" key="1">
    <citation type="submission" date="2023-11" db="EMBL/GenBank/DDBJ databases">
        <title>A Novel Polar Bacteriovorax (B. antarcticus) Isolated from the Biocrust in Antarctica.</title>
        <authorList>
            <person name="Mun W."/>
            <person name="Choi S.Y."/>
            <person name="Mitchell R.J."/>
        </authorList>
    </citation>
    <scope>NUCLEOTIDE SEQUENCE [LARGE SCALE GENOMIC DNA]</scope>
    <source>
        <strain evidence="1 2">PP10</strain>
    </source>
</reference>
<gene>
    <name evidence="1" type="ORF">SHI21_03060</name>
</gene>
<dbReference type="Proteomes" id="UP001302274">
    <property type="component" value="Unassembled WGS sequence"/>
</dbReference>
<keyword evidence="2" id="KW-1185">Reference proteome</keyword>
<dbReference type="SUPFAM" id="SSF53850">
    <property type="entry name" value="Periplasmic binding protein-like II"/>
    <property type="match status" value="1"/>
</dbReference>
<dbReference type="EMBL" id="JAYGJQ010000001">
    <property type="protein sequence ID" value="MEA9355160.1"/>
    <property type="molecule type" value="Genomic_DNA"/>
</dbReference>
<name>A0ABU5VT17_9BACT</name>
<protein>
    <submittedName>
        <fullName evidence="1">Transporter substrate-binding domain-containing protein</fullName>
    </submittedName>
</protein>
<sequence length="232" mass="26383">MKKIISIFIFAIFSLSIFSAENKVIISVPDKWSSGLGFMKDLLKESYNDIGYEVIFSDLPLARSMTELINGRLDGELARSKDVAQKYNLVIVNPPYFTLKGYAYYLKGKFKKAPTIEEIKRGRISYIRGSFATEKFFIDAKSPILVNNEKQLLSLLNKDRVDFVSPVTSNFATGQNNLGKVLLFEISVHHILSIKNIELAKKLGPALKKNMTKKKYDHLHEQITKLVLEQSE</sequence>
<dbReference type="PROSITE" id="PS00092">
    <property type="entry name" value="N6_MTASE"/>
    <property type="match status" value="1"/>
</dbReference>
<organism evidence="1 2">
    <name type="scientific">Bacteriovorax antarcticus</name>
    <dbReference type="NCBI Taxonomy" id="3088717"/>
    <lineage>
        <taxon>Bacteria</taxon>
        <taxon>Pseudomonadati</taxon>
        <taxon>Bdellovibrionota</taxon>
        <taxon>Bacteriovoracia</taxon>
        <taxon>Bacteriovoracales</taxon>
        <taxon>Bacteriovoracaceae</taxon>
        <taxon>Bacteriovorax</taxon>
    </lineage>
</organism>
<dbReference type="Gene3D" id="3.40.190.10">
    <property type="entry name" value="Periplasmic binding protein-like II"/>
    <property type="match status" value="2"/>
</dbReference>
<comment type="caution">
    <text evidence="1">The sequence shown here is derived from an EMBL/GenBank/DDBJ whole genome shotgun (WGS) entry which is preliminary data.</text>
</comment>
<dbReference type="InterPro" id="IPR002052">
    <property type="entry name" value="DNA_methylase_N6_adenine_CS"/>
</dbReference>
<proteinExistence type="predicted"/>